<dbReference type="GO" id="GO:0008733">
    <property type="term" value="F:L-arabinose isomerase activity"/>
    <property type="evidence" value="ECO:0007669"/>
    <property type="project" value="InterPro"/>
</dbReference>
<accession>A0AA37HUL7</accession>
<keyword evidence="9" id="KW-1185">Reference proteome</keyword>
<keyword evidence="2" id="KW-0054">Arabinose catabolism</keyword>
<dbReference type="GO" id="GO:0019569">
    <property type="term" value="P:L-arabinose catabolic process to D-xylulose 5-phosphate"/>
    <property type="evidence" value="ECO:0007669"/>
    <property type="project" value="TreeGrafter"/>
</dbReference>
<evidence type="ECO:0000256" key="2">
    <source>
        <dbReference type="ARBA" id="ARBA00022935"/>
    </source>
</evidence>
<keyword evidence="4 7" id="KW-0413">Isomerase</keyword>
<sequence length="476" mass="52665">MNKPLVETKARVGVFSIALGAYLPQFPQLVPEFEAQYEAFKKTLPDTVDIIDGGMVTTKEQSMAAGDKFRAADVDLVILQLLTYATSYNMLPAIRDLDVPVVLVNVQKKKAPDYANTDTPTWLGELYACGAVGEMVADLERAGKRHAVITGVVEGGDPIVQAEIEDWCKAAQVRRRFRDTNIAQIGRPYPGMMDLYIDETNLYHRMWLYTKQFDWEKMWAIADNITDEEAIRTKAQDILDTFDIEGGGTIEKVWDMAKYVVAFEQWVKDEHLGLVASHYDGFSQGIAGKLDSMLIPAFSMLIKQGTACAVEGDIKVAMAMSILKTISGTGQLSEMYSIDFDKDICIIGHSGSGDADISQAKKPTMKIVPVFHGKTGGGYLTQFYPPVGDVTYLGITQDKDGHFKFVVAEGVNEDGPIFTFGDTNMRTRFTCGAREFVNRWSEAGPTHHMAAAVGRHIDTILKVAKIFNVPVDIITR</sequence>
<dbReference type="SUPFAM" id="SSF50443">
    <property type="entry name" value="FucI/AraA C-terminal domain-like"/>
    <property type="match status" value="1"/>
</dbReference>
<dbReference type="AlphaFoldDB" id="A0AA37HUL7"/>
<dbReference type="InterPro" id="IPR038583">
    <property type="entry name" value="AraA_N_sf"/>
</dbReference>
<reference evidence="8 9" key="1">
    <citation type="submission" date="2017-08" db="EMBL/GenBank/DDBJ databases">
        <title>Comparative genomics of non-oral Prevotella species.</title>
        <authorList>
            <person name="Accetto T."/>
            <person name="Nograsek B."/>
            <person name="Avgustin G."/>
        </authorList>
    </citation>
    <scope>NUCLEOTIDE SEQUENCE [LARGE SCALE GENOMIC DNA]</scope>
    <source>
        <strain evidence="8 9">TC1-1</strain>
    </source>
</reference>
<name>A0AA37HUL7_SEGBR</name>
<evidence type="ECO:0000313" key="8">
    <source>
        <dbReference type="EMBL" id="OYP53165.1"/>
    </source>
</evidence>
<dbReference type="InterPro" id="IPR001387">
    <property type="entry name" value="Cro/C1-type_HTH"/>
</dbReference>
<evidence type="ECO:0000259" key="6">
    <source>
        <dbReference type="PROSITE" id="PS50943"/>
    </source>
</evidence>
<dbReference type="EMBL" id="NPJF01000067">
    <property type="protein sequence ID" value="OYP53165.1"/>
    <property type="molecule type" value="Genomic_DNA"/>
</dbReference>
<comment type="caution">
    <text evidence="7">The sequence shown here is derived from an EMBL/GenBank/DDBJ whole genome shotgun (WGS) entry which is preliminary data.</text>
</comment>
<dbReference type="InterPro" id="IPR009015">
    <property type="entry name" value="Fucose_isomerase_N/cen_sf"/>
</dbReference>
<evidence type="ECO:0000256" key="4">
    <source>
        <dbReference type="ARBA" id="ARBA00023235"/>
    </source>
</evidence>
<dbReference type="Proteomes" id="UP000216189">
    <property type="component" value="Unassembled WGS sequence"/>
</dbReference>
<keyword evidence="1" id="KW-0479">Metal-binding</keyword>
<dbReference type="PANTHER" id="PTHR38464">
    <property type="entry name" value="L-ARABINOSE ISOMERASE"/>
    <property type="match status" value="1"/>
</dbReference>
<evidence type="ECO:0000256" key="3">
    <source>
        <dbReference type="ARBA" id="ARBA00023211"/>
    </source>
</evidence>
<dbReference type="RefSeq" id="WP_006283056.1">
    <property type="nucleotide sequence ID" value="NZ_BPTR01000001.1"/>
</dbReference>
<dbReference type="GO" id="GO:0046872">
    <property type="term" value="F:metal ion binding"/>
    <property type="evidence" value="ECO:0007669"/>
    <property type="project" value="UniProtKB-KW"/>
</dbReference>
<dbReference type="GeneID" id="72480582"/>
<evidence type="ECO:0000313" key="10">
    <source>
        <dbReference type="Proteomes" id="UP000887043"/>
    </source>
</evidence>
<feature type="domain" description="HTH cro/C1-type" evidence="6">
    <location>
        <begin position="457"/>
        <end position="474"/>
    </location>
</feature>
<evidence type="ECO:0000256" key="1">
    <source>
        <dbReference type="ARBA" id="ARBA00022723"/>
    </source>
</evidence>
<reference evidence="7" key="2">
    <citation type="submission" date="2021-08" db="EMBL/GenBank/DDBJ databases">
        <title>Prevotella lacticifex sp. nov., isolated from rumen of cow.</title>
        <authorList>
            <person name="Shinkai T."/>
            <person name="Ikeyama N."/>
            <person name="Kumagai M."/>
            <person name="Ohmori H."/>
            <person name="Sakamoto M."/>
            <person name="Ohkuma M."/>
            <person name="Mitsumori M."/>
        </authorList>
    </citation>
    <scope>NUCLEOTIDE SEQUENCE</scope>
    <source>
        <strain evidence="7">DSM 11371</strain>
    </source>
</reference>
<dbReference type="InterPro" id="IPR004216">
    <property type="entry name" value="Fuc/Ara_isomerase_C"/>
</dbReference>
<gene>
    <name evidence="7" type="primary">araA_1</name>
    <name evidence="8" type="ORF">CIK91_13255</name>
    <name evidence="7" type="ORF">PRRU23_00860</name>
</gene>
<dbReference type="Gene3D" id="3.40.50.10940">
    <property type="match status" value="1"/>
</dbReference>
<dbReference type="Proteomes" id="UP000887043">
    <property type="component" value="Unassembled WGS sequence"/>
</dbReference>
<keyword evidence="5" id="KW-0119">Carbohydrate metabolism</keyword>
<proteinExistence type="predicted"/>
<dbReference type="InterPro" id="IPR003762">
    <property type="entry name" value="Lara_isomerase"/>
</dbReference>
<protein>
    <submittedName>
        <fullName evidence="7 8">Arabinose isomerase</fullName>
    </submittedName>
</protein>
<evidence type="ECO:0000313" key="9">
    <source>
        <dbReference type="Proteomes" id="UP000216189"/>
    </source>
</evidence>
<dbReference type="SUPFAM" id="SSF53743">
    <property type="entry name" value="FucI/AraA N-terminal and middle domains"/>
    <property type="match status" value="1"/>
</dbReference>
<evidence type="ECO:0000313" key="7">
    <source>
        <dbReference type="EMBL" id="GJG26386.1"/>
    </source>
</evidence>
<evidence type="ECO:0000256" key="5">
    <source>
        <dbReference type="ARBA" id="ARBA00023277"/>
    </source>
</evidence>
<dbReference type="PROSITE" id="PS50943">
    <property type="entry name" value="HTH_CROC1"/>
    <property type="match status" value="1"/>
</dbReference>
<dbReference type="PANTHER" id="PTHR38464:SF1">
    <property type="entry name" value="L-ARABINOSE ISOMERASE"/>
    <property type="match status" value="1"/>
</dbReference>
<dbReference type="GO" id="GO:0005829">
    <property type="term" value="C:cytosol"/>
    <property type="evidence" value="ECO:0007669"/>
    <property type="project" value="TreeGrafter"/>
</dbReference>
<organism evidence="7 10">
    <name type="scientific">Segatella bryantii</name>
    <name type="common">Prevotella bryantii</name>
    <dbReference type="NCBI Taxonomy" id="77095"/>
    <lineage>
        <taxon>Bacteria</taxon>
        <taxon>Pseudomonadati</taxon>
        <taxon>Bacteroidota</taxon>
        <taxon>Bacteroidia</taxon>
        <taxon>Bacteroidales</taxon>
        <taxon>Prevotellaceae</taxon>
        <taxon>Segatella</taxon>
    </lineage>
</organism>
<keyword evidence="3" id="KW-0464">Manganese</keyword>
<dbReference type="EMBL" id="BPTR01000001">
    <property type="protein sequence ID" value="GJG26386.1"/>
    <property type="molecule type" value="Genomic_DNA"/>
</dbReference>